<accession>A0A401LBE5</accession>
<dbReference type="AlphaFoldDB" id="A0A401LBE5"/>
<reference evidence="1 2" key="1">
    <citation type="submission" date="2018-10" db="EMBL/GenBank/DDBJ databases">
        <title>Draft Genome Sequence of Anaerotignum sp. KCTC 15736.</title>
        <authorList>
            <person name="Choi S.H."/>
            <person name="Kim J.S."/>
            <person name="Kang S.W."/>
            <person name="Lee J.S."/>
            <person name="Park S.H."/>
        </authorList>
    </citation>
    <scope>NUCLEOTIDE SEQUENCE [LARGE SCALE GENOMIC DNA]</scope>
    <source>
        <strain evidence="1 2">KCTC 15736</strain>
    </source>
</reference>
<sequence length="60" mass="6596">MPEGQEGIFCVNPYSQSYFRKVSLGTGVQFPEPFRQAVSVQEGRLSADMQSPPAYARNAA</sequence>
<organism evidence="1 2">
    <name type="scientific">Anaerotignum faecicola</name>
    <dbReference type="NCBI Taxonomy" id="2358141"/>
    <lineage>
        <taxon>Bacteria</taxon>
        <taxon>Bacillati</taxon>
        <taxon>Bacillota</taxon>
        <taxon>Clostridia</taxon>
        <taxon>Lachnospirales</taxon>
        <taxon>Anaerotignaceae</taxon>
        <taxon>Anaerotignum</taxon>
    </lineage>
</organism>
<dbReference type="Proteomes" id="UP000287361">
    <property type="component" value="Unassembled WGS sequence"/>
</dbReference>
<name>A0A401LBE5_9FIRM</name>
<gene>
    <name evidence="1" type="ORF">KGMB03357_05680</name>
</gene>
<dbReference type="EMBL" id="BHVZ01000001">
    <property type="protein sequence ID" value="GCB28907.1"/>
    <property type="molecule type" value="Genomic_DNA"/>
</dbReference>
<protein>
    <submittedName>
        <fullName evidence="1">Uncharacterized protein</fullName>
    </submittedName>
</protein>
<evidence type="ECO:0000313" key="1">
    <source>
        <dbReference type="EMBL" id="GCB28907.1"/>
    </source>
</evidence>
<keyword evidence="2" id="KW-1185">Reference proteome</keyword>
<comment type="caution">
    <text evidence="1">The sequence shown here is derived from an EMBL/GenBank/DDBJ whole genome shotgun (WGS) entry which is preliminary data.</text>
</comment>
<proteinExistence type="predicted"/>
<evidence type="ECO:0000313" key="2">
    <source>
        <dbReference type="Proteomes" id="UP000287361"/>
    </source>
</evidence>